<dbReference type="EMBL" id="HE965806">
    <property type="protein sequence ID" value="CCJ54605.1"/>
    <property type="molecule type" value="Genomic_DNA"/>
</dbReference>
<dbReference type="PANTHER" id="PTHR42928:SF5">
    <property type="entry name" value="BLR1237 PROTEIN"/>
    <property type="match status" value="1"/>
</dbReference>
<feature type="chain" id="PRO_5002200455" evidence="2">
    <location>
        <begin position="31"/>
        <end position="333"/>
    </location>
</feature>
<dbReference type="InterPro" id="IPR005064">
    <property type="entry name" value="BUG"/>
</dbReference>
<name>A0A0C6P519_BORBO</name>
<dbReference type="PANTHER" id="PTHR42928">
    <property type="entry name" value="TRICARBOXYLATE-BINDING PROTEIN"/>
    <property type="match status" value="1"/>
</dbReference>
<evidence type="ECO:0000313" key="4">
    <source>
        <dbReference type="Proteomes" id="UP000007564"/>
    </source>
</evidence>
<dbReference type="OrthoDB" id="8640028at2"/>
<evidence type="ECO:0000313" key="3">
    <source>
        <dbReference type="EMBL" id="CCJ54605.1"/>
    </source>
</evidence>
<dbReference type="InterPro" id="IPR042100">
    <property type="entry name" value="Bug_dom1"/>
</dbReference>
<accession>A0A0C6P519</accession>
<dbReference type="Pfam" id="PF03401">
    <property type="entry name" value="TctC"/>
    <property type="match status" value="1"/>
</dbReference>
<dbReference type="PIRSF" id="PIRSF017082">
    <property type="entry name" value="YflP"/>
    <property type="match status" value="1"/>
</dbReference>
<reference evidence="3 4" key="1">
    <citation type="journal article" date="2012" name="BMC Genomics">
        <title>Comparative genomics of the classical Bordetella subspecies: the evolution and exchange of virulence-associated diversity amongst closely related pathogens.</title>
        <authorList>
            <person name="Park J."/>
            <person name="Zhang Y."/>
            <person name="Buboltz A.M."/>
            <person name="Zhang X."/>
            <person name="Schuster S.C."/>
            <person name="Ahuja U."/>
            <person name="Liu M."/>
            <person name="Miller J.F."/>
            <person name="Sebaihia M."/>
            <person name="Bentley S.D."/>
            <person name="Parkhill J."/>
            <person name="Harvill E.T."/>
        </authorList>
    </citation>
    <scope>NUCLEOTIDE SEQUENCE [LARGE SCALE GENOMIC DNA]</scope>
    <source>
        <strain evidence="3 4">253</strain>
    </source>
</reference>
<dbReference type="HOGENOM" id="CLU_045683_0_1_4"/>
<dbReference type="KEGG" id="bbh:BN112_2688"/>
<keyword evidence="2" id="KW-0732">Signal</keyword>
<gene>
    <name evidence="3" type="ORF">BN112_2688</name>
</gene>
<dbReference type="Proteomes" id="UP000007564">
    <property type="component" value="Chromosome"/>
</dbReference>
<dbReference type="RefSeq" id="WP_015064540.1">
    <property type="nucleotide sequence ID" value="NC_019382.1"/>
</dbReference>
<evidence type="ECO:0000256" key="2">
    <source>
        <dbReference type="SAM" id="SignalP"/>
    </source>
</evidence>
<organism evidence="3 4">
    <name type="scientific">Bordetella bronchiseptica 253</name>
    <dbReference type="NCBI Taxonomy" id="568707"/>
    <lineage>
        <taxon>Bacteria</taxon>
        <taxon>Pseudomonadati</taxon>
        <taxon>Pseudomonadota</taxon>
        <taxon>Betaproteobacteria</taxon>
        <taxon>Burkholderiales</taxon>
        <taxon>Alcaligenaceae</taxon>
        <taxon>Bordetella</taxon>
    </lineage>
</organism>
<dbReference type="SUPFAM" id="SSF53850">
    <property type="entry name" value="Periplasmic binding protein-like II"/>
    <property type="match status" value="1"/>
</dbReference>
<dbReference type="Gene3D" id="3.40.190.150">
    <property type="entry name" value="Bordetella uptake gene, domain 1"/>
    <property type="match status" value="1"/>
</dbReference>
<dbReference type="CDD" id="cd13577">
    <property type="entry name" value="PBP2_BugE_Glu"/>
    <property type="match status" value="1"/>
</dbReference>
<sequence>MSKSLLSRLARLTRRAAGVALLAGAATAQAAYPERPVTLVVPFATGGNSDIVARLIAERMGQALGQTVIVENRAGAGGLVGNQAVARAKPDGYTLLLGGMSTQILLAGTAPQLPYDPVKDFSAVALISKVPLVLVVPASSPAQDLKSFAEYLRQKPGAYNFSSAGAGTSGHVTAQYFADAIGARVVHVPYRGSSPALVDLVEGRNAYLVDTPPVIKELVKSGKIRALASFTETRLADLPEVPTVAEAGLGEVIKEKMQPWQALFVPAGTPPEVEARIHDALGKAMADPALQQRLTQMGLVPMSGSLADAKQLFEVDYAKWIPILDGMGLKTPR</sequence>
<proteinExistence type="inferred from homology"/>
<evidence type="ECO:0000256" key="1">
    <source>
        <dbReference type="ARBA" id="ARBA00006987"/>
    </source>
</evidence>
<dbReference type="Gene3D" id="3.40.190.10">
    <property type="entry name" value="Periplasmic binding protein-like II"/>
    <property type="match status" value="1"/>
</dbReference>
<feature type="signal peptide" evidence="2">
    <location>
        <begin position="1"/>
        <end position="30"/>
    </location>
</feature>
<dbReference type="AlphaFoldDB" id="A0A0C6P519"/>
<comment type="similarity">
    <text evidence="1">Belongs to the UPF0065 (bug) family.</text>
</comment>
<protein>
    <submittedName>
        <fullName evidence="3">Putative exported protei</fullName>
    </submittedName>
</protein>